<protein>
    <submittedName>
        <fullName evidence="2">Uncharacterized protein</fullName>
    </submittedName>
</protein>
<evidence type="ECO:0000256" key="1">
    <source>
        <dbReference type="SAM" id="Phobius"/>
    </source>
</evidence>
<organism evidence="2 3">
    <name type="scientific">Paenibacillus artemisiicola</name>
    <dbReference type="NCBI Taxonomy" id="1172618"/>
    <lineage>
        <taxon>Bacteria</taxon>
        <taxon>Bacillati</taxon>
        <taxon>Bacillota</taxon>
        <taxon>Bacilli</taxon>
        <taxon>Bacillales</taxon>
        <taxon>Paenibacillaceae</taxon>
        <taxon>Paenibacillus</taxon>
    </lineage>
</organism>
<accession>A0ABS3W413</accession>
<evidence type="ECO:0000313" key="2">
    <source>
        <dbReference type="EMBL" id="MBO7743048.1"/>
    </source>
</evidence>
<sequence length="67" mass="7451">MNVVCASIAAVLFAGFGLFELLAYRKGWPFSVALRCLRRNAIGKRFAGLLVLLAILVEAMRDLRRVL</sequence>
<reference evidence="2 3" key="1">
    <citation type="submission" date="2021-03" db="EMBL/GenBank/DDBJ databases">
        <title>Paenibacillus artemisicola MWE-103 whole genome sequence.</title>
        <authorList>
            <person name="Ham Y.J."/>
        </authorList>
    </citation>
    <scope>NUCLEOTIDE SEQUENCE [LARGE SCALE GENOMIC DNA]</scope>
    <source>
        <strain evidence="2 3">MWE-103</strain>
    </source>
</reference>
<dbReference type="Proteomes" id="UP000670947">
    <property type="component" value="Unassembled WGS sequence"/>
</dbReference>
<comment type="caution">
    <text evidence="2">The sequence shown here is derived from an EMBL/GenBank/DDBJ whole genome shotgun (WGS) entry which is preliminary data.</text>
</comment>
<proteinExistence type="predicted"/>
<keyword evidence="1" id="KW-0812">Transmembrane</keyword>
<evidence type="ECO:0000313" key="3">
    <source>
        <dbReference type="Proteomes" id="UP000670947"/>
    </source>
</evidence>
<feature type="transmembrane region" description="Helical" evidence="1">
    <location>
        <begin position="6"/>
        <end position="24"/>
    </location>
</feature>
<dbReference type="EMBL" id="JAGGDJ010000001">
    <property type="protein sequence ID" value="MBO7743048.1"/>
    <property type="molecule type" value="Genomic_DNA"/>
</dbReference>
<dbReference type="RefSeq" id="WP_208845993.1">
    <property type="nucleotide sequence ID" value="NZ_JAGGDJ010000001.1"/>
</dbReference>
<gene>
    <name evidence="2" type="ORF">I8J29_02485</name>
</gene>
<name>A0ABS3W413_9BACL</name>
<keyword evidence="1" id="KW-1133">Transmembrane helix</keyword>
<keyword evidence="3" id="KW-1185">Reference proteome</keyword>
<keyword evidence="1" id="KW-0472">Membrane</keyword>